<name>A0A8J6TAJ2_9BACT</name>
<dbReference type="Proteomes" id="UP000599024">
    <property type="component" value="Unassembled WGS sequence"/>
</dbReference>
<evidence type="ECO:0000313" key="1">
    <source>
        <dbReference type="EMBL" id="MBC8208928.1"/>
    </source>
</evidence>
<gene>
    <name evidence="1" type="ORF">H8E79_07160</name>
</gene>
<sequence>MSETTCEEMVIEPGRRRSEKLLPGAGCLLVNPQDAAVACDQLLRDGGTRRFLFNSTLIVSRDETFFVAGPAMGAPMAVMTLEKLIALGAQRI</sequence>
<organism evidence="1 2">
    <name type="scientific">Candidatus Desulfatifera sulfidica</name>
    <dbReference type="NCBI Taxonomy" id="2841691"/>
    <lineage>
        <taxon>Bacteria</taxon>
        <taxon>Pseudomonadati</taxon>
        <taxon>Thermodesulfobacteriota</taxon>
        <taxon>Desulfobulbia</taxon>
        <taxon>Desulfobulbales</taxon>
        <taxon>Desulfobulbaceae</taxon>
        <taxon>Candidatus Desulfatifera</taxon>
    </lineage>
</organism>
<proteinExistence type="predicted"/>
<feature type="non-terminal residue" evidence="1">
    <location>
        <position position="92"/>
    </location>
</feature>
<comment type="caution">
    <text evidence="1">The sequence shown here is derived from an EMBL/GenBank/DDBJ whole genome shotgun (WGS) entry which is preliminary data.</text>
</comment>
<evidence type="ECO:0000313" key="2">
    <source>
        <dbReference type="Proteomes" id="UP000599024"/>
    </source>
</evidence>
<dbReference type="AlphaFoldDB" id="A0A8J6TAJ2"/>
<reference evidence="1 2" key="1">
    <citation type="submission" date="2020-08" db="EMBL/GenBank/DDBJ databases">
        <title>Bridging the membrane lipid divide: bacteria of the FCB group superphylum have the potential to synthesize archaeal ether lipids.</title>
        <authorList>
            <person name="Villanueva L."/>
            <person name="Von Meijenfeldt F.A.B."/>
            <person name="Westbye A.B."/>
            <person name="Yadav S."/>
            <person name="Hopmans E.C."/>
            <person name="Dutilh B.E."/>
            <person name="Sinninghe Damste J.S."/>
        </authorList>
    </citation>
    <scope>NUCLEOTIDE SEQUENCE [LARGE SCALE GENOMIC DNA]</scope>
    <source>
        <strain evidence="1">NIOZ-UU81</strain>
    </source>
</reference>
<accession>A0A8J6TAJ2</accession>
<protein>
    <submittedName>
        <fullName evidence="1">Phosphorylase</fullName>
    </submittedName>
</protein>
<dbReference type="EMBL" id="JACNLK010000061">
    <property type="protein sequence ID" value="MBC8208928.1"/>
    <property type="molecule type" value="Genomic_DNA"/>
</dbReference>